<feature type="region of interest" description="Disordered" evidence="1">
    <location>
        <begin position="185"/>
        <end position="213"/>
    </location>
</feature>
<dbReference type="Proteomes" id="UP001152888">
    <property type="component" value="Unassembled WGS sequence"/>
</dbReference>
<protein>
    <submittedName>
        <fullName evidence="2">Uncharacterized protein</fullName>
    </submittedName>
</protein>
<proteinExistence type="predicted"/>
<accession>A0A9P0KTQ0</accession>
<evidence type="ECO:0000313" key="3">
    <source>
        <dbReference type="Proteomes" id="UP001152888"/>
    </source>
</evidence>
<keyword evidence="3" id="KW-1185">Reference proteome</keyword>
<reference evidence="2" key="1">
    <citation type="submission" date="2022-03" db="EMBL/GenBank/DDBJ databases">
        <authorList>
            <person name="Sayadi A."/>
        </authorList>
    </citation>
    <scope>NUCLEOTIDE SEQUENCE</scope>
</reference>
<dbReference type="OrthoDB" id="6351383at2759"/>
<name>A0A9P0KTQ0_ACAOB</name>
<feature type="compositionally biased region" description="Basic residues" evidence="1">
    <location>
        <begin position="55"/>
        <end position="64"/>
    </location>
</feature>
<comment type="caution">
    <text evidence="2">The sequence shown here is derived from an EMBL/GenBank/DDBJ whole genome shotgun (WGS) entry which is preliminary data.</text>
</comment>
<dbReference type="AlphaFoldDB" id="A0A9P0KTQ0"/>
<dbReference type="PANTHER" id="PTHR10773:SF19">
    <property type="match status" value="1"/>
</dbReference>
<evidence type="ECO:0000256" key="1">
    <source>
        <dbReference type="SAM" id="MobiDB-lite"/>
    </source>
</evidence>
<dbReference type="EMBL" id="CAKOFQ010006854">
    <property type="protein sequence ID" value="CAH1977144.1"/>
    <property type="molecule type" value="Genomic_DNA"/>
</dbReference>
<evidence type="ECO:0000313" key="2">
    <source>
        <dbReference type="EMBL" id="CAH1977144.1"/>
    </source>
</evidence>
<sequence length="447" mass="51269">MALLSEKTLPSVSLGYSETREIPPVQVVVSRGKTFTPEKPKKSRSRKQGVEGRAKVKSRTRRNLGHSYLDSRGRQREARVLGPSCQCKKNCRQLLQGTEPSIFNSFLDLNTYDQQNTYLFSTLKVIPKKRSYKKKTKRQESARKVTNPYFVKANVVDVQICKTEFLSVHGLQNSSKRLKFLARQISEGRTTPKRDGRGKHQNRPNRTSAERVQSVHDHIQAIPKHVSHYSRKVNPSRVFLKHGLNISTLYKDYYVEWCKERAIAPVKEDRYRRIFCSEYNIGFKLPKSDTCHTCDLLNNQMEANKENQDGYNKLRIQLQLHQTRAVVMQESLSKEVLDNAKNYTKDIISFDLQQTLPTPSLTVGPAFYLRSAWTYNLGIHDGVSGKALNVKKIQDLKKFLKYIPPVSQQFFVDIVGDTIAAESDYEQTEGEEGVENIYGDEEAADIE</sequence>
<feature type="region of interest" description="Disordered" evidence="1">
    <location>
        <begin position="30"/>
        <end position="75"/>
    </location>
</feature>
<dbReference type="PANTHER" id="PTHR10773">
    <property type="entry name" value="DNA-DIRECTED RNA POLYMERASES I, II, AND III SUBUNIT RPABC2"/>
    <property type="match status" value="1"/>
</dbReference>
<organism evidence="2 3">
    <name type="scientific">Acanthoscelides obtectus</name>
    <name type="common">Bean weevil</name>
    <name type="synonym">Bruchus obtectus</name>
    <dbReference type="NCBI Taxonomy" id="200917"/>
    <lineage>
        <taxon>Eukaryota</taxon>
        <taxon>Metazoa</taxon>
        <taxon>Ecdysozoa</taxon>
        <taxon>Arthropoda</taxon>
        <taxon>Hexapoda</taxon>
        <taxon>Insecta</taxon>
        <taxon>Pterygota</taxon>
        <taxon>Neoptera</taxon>
        <taxon>Endopterygota</taxon>
        <taxon>Coleoptera</taxon>
        <taxon>Polyphaga</taxon>
        <taxon>Cucujiformia</taxon>
        <taxon>Chrysomeloidea</taxon>
        <taxon>Chrysomelidae</taxon>
        <taxon>Bruchinae</taxon>
        <taxon>Bruchini</taxon>
        <taxon>Acanthoscelides</taxon>
    </lineage>
</organism>
<gene>
    <name evidence="2" type="ORF">ACAOBT_LOCUS12486</name>
</gene>